<reference evidence="4 7" key="2">
    <citation type="submission" date="2018-12" db="EMBL/GenBank/DDBJ databases">
        <title>Comparitive functional genomics of dry heat resistant strains isolated from the viking spacecraft.</title>
        <authorList>
            <person name="Seuylemezian A."/>
            <person name="Vaishampayan P."/>
        </authorList>
    </citation>
    <scope>NUCLEOTIDE SEQUENCE [LARGE SCALE GENOMIC DNA]</scope>
    <source>
        <strain evidence="4 7">M6-11</strain>
    </source>
</reference>
<dbReference type="STRING" id="426756.SAMN04488126_13114"/>
<evidence type="ECO:0000313" key="7">
    <source>
        <dbReference type="Proteomes" id="UP000272481"/>
    </source>
</evidence>
<feature type="domain" description="Sigma factor regulator C-terminal" evidence="2">
    <location>
        <begin position="164"/>
        <end position="312"/>
    </location>
</feature>
<feature type="transmembrane region" description="Helical" evidence="1">
    <location>
        <begin position="31"/>
        <end position="55"/>
    </location>
</feature>
<dbReference type="EMBL" id="FNAR01000031">
    <property type="protein sequence ID" value="SDE93449.1"/>
    <property type="molecule type" value="Genomic_DNA"/>
</dbReference>
<evidence type="ECO:0000259" key="2">
    <source>
        <dbReference type="Pfam" id="PF13791"/>
    </source>
</evidence>
<gene>
    <name evidence="4" type="ORF">EJA12_10850</name>
    <name evidence="5" type="ORF">SAMN04488126_13114</name>
</gene>
<keyword evidence="1" id="KW-0472">Membrane</keyword>
<sequence>MAPSEKLKSHTEKDSSPALKRAIAVTRWKRILKALTVALLIVPIGYMLTFAYYAFGTKSTTLMDTASKVLYLTEPNTSLEEMEFDMDFSLFSMNLSFDQYKQVGSEHYPVRHYNLHFVLDDLVEKEMASNLDRNPPRYPGEDNQWLVHPGQVPKVDSGQDWLMLKGLPEETVAEAYFSLNDLYSITELRKAFPGVDVLWAAIYTGIEDEMLSADGDPVSPIGYPVQPDRTYWSPFRDSMSHEETFLQLLKEIQPYEGLAMEVSSHKNLALAERIDYIETNGFKTYGVVVTGPKREIEALERSDLIRSMKLGEVKLWNWTK</sequence>
<accession>A0A1G7GZT6</accession>
<organism evidence="5 6">
    <name type="scientific">Bhargavaea beijingensis</name>
    <dbReference type="NCBI Taxonomy" id="426756"/>
    <lineage>
        <taxon>Bacteria</taxon>
        <taxon>Bacillati</taxon>
        <taxon>Bacillota</taxon>
        <taxon>Bacilli</taxon>
        <taxon>Bacillales</taxon>
        <taxon>Caryophanaceae</taxon>
        <taxon>Bhargavaea</taxon>
    </lineage>
</organism>
<keyword evidence="1" id="KW-1133">Transmembrane helix</keyword>
<dbReference type="AlphaFoldDB" id="A0A1G7GZT6"/>
<evidence type="ECO:0000259" key="3">
    <source>
        <dbReference type="Pfam" id="PF13800"/>
    </source>
</evidence>
<dbReference type="InterPro" id="IPR025672">
    <property type="entry name" value="Sigma_reg_C_dom"/>
</dbReference>
<dbReference type="RefSeq" id="WP_092098942.1">
    <property type="nucleotide sequence ID" value="NZ_FNAR01000031.1"/>
</dbReference>
<evidence type="ECO:0000313" key="5">
    <source>
        <dbReference type="EMBL" id="SDE93449.1"/>
    </source>
</evidence>
<dbReference type="EMBL" id="RWGW01000017">
    <property type="protein sequence ID" value="RSK29708.1"/>
    <property type="molecule type" value="Genomic_DNA"/>
</dbReference>
<dbReference type="Pfam" id="PF13800">
    <property type="entry name" value="Sigma_reg_N"/>
    <property type="match status" value="1"/>
</dbReference>
<evidence type="ECO:0000313" key="4">
    <source>
        <dbReference type="EMBL" id="RSK29708.1"/>
    </source>
</evidence>
<dbReference type="OrthoDB" id="2730366at2"/>
<feature type="domain" description="Sigma factor regulator N-terminal" evidence="3">
    <location>
        <begin position="22"/>
        <end position="107"/>
    </location>
</feature>
<proteinExistence type="predicted"/>
<dbReference type="Pfam" id="PF13791">
    <property type="entry name" value="Sigma_reg_C"/>
    <property type="match status" value="1"/>
</dbReference>
<keyword evidence="7" id="KW-1185">Reference proteome</keyword>
<dbReference type="Proteomes" id="UP000198823">
    <property type="component" value="Unassembled WGS sequence"/>
</dbReference>
<dbReference type="InterPro" id="IPR029101">
    <property type="entry name" value="Sigma_reg_N"/>
</dbReference>
<dbReference type="Proteomes" id="UP000272481">
    <property type="component" value="Unassembled WGS sequence"/>
</dbReference>
<keyword evidence="1" id="KW-0812">Transmembrane</keyword>
<evidence type="ECO:0000313" key="6">
    <source>
        <dbReference type="Proteomes" id="UP000198823"/>
    </source>
</evidence>
<reference evidence="5 6" key="1">
    <citation type="submission" date="2016-10" db="EMBL/GenBank/DDBJ databases">
        <authorList>
            <person name="de Groot N.N."/>
        </authorList>
    </citation>
    <scope>NUCLEOTIDE SEQUENCE [LARGE SCALE GENOMIC DNA]</scope>
    <source>
        <strain evidence="5 6">CGMCC 1.6762</strain>
    </source>
</reference>
<evidence type="ECO:0000256" key="1">
    <source>
        <dbReference type="SAM" id="Phobius"/>
    </source>
</evidence>
<name>A0A1G7GZT6_9BACL</name>
<protein>
    <submittedName>
        <fullName evidence="4">Anti-sigma factor</fullName>
    </submittedName>
    <submittedName>
        <fullName evidence="5">Sigma factor regulator N-terminal</fullName>
    </submittedName>
</protein>